<dbReference type="AlphaFoldDB" id="A0A6J4M3S5"/>
<feature type="non-terminal residue" evidence="2">
    <location>
        <position position="431"/>
    </location>
</feature>
<feature type="compositionally biased region" description="Basic and acidic residues" evidence="1">
    <location>
        <begin position="1"/>
        <end position="22"/>
    </location>
</feature>
<feature type="compositionally biased region" description="Basic and acidic residues" evidence="1">
    <location>
        <begin position="267"/>
        <end position="279"/>
    </location>
</feature>
<feature type="compositionally biased region" description="Basic residues" evidence="1">
    <location>
        <begin position="227"/>
        <end position="239"/>
    </location>
</feature>
<feature type="compositionally biased region" description="Basic and acidic residues" evidence="1">
    <location>
        <begin position="31"/>
        <end position="42"/>
    </location>
</feature>
<name>A0A6J4M3S5_9BACT</name>
<feature type="compositionally biased region" description="Basic and acidic residues" evidence="1">
    <location>
        <begin position="103"/>
        <end position="130"/>
    </location>
</feature>
<feature type="compositionally biased region" description="Basic and acidic residues" evidence="1">
    <location>
        <begin position="421"/>
        <end position="431"/>
    </location>
</feature>
<feature type="non-terminal residue" evidence="2">
    <location>
        <position position="1"/>
    </location>
</feature>
<gene>
    <name evidence="2" type="ORF">AVDCRST_MAG68-3487</name>
</gene>
<feature type="region of interest" description="Disordered" evidence="1">
    <location>
        <begin position="1"/>
        <end position="431"/>
    </location>
</feature>
<organism evidence="2">
    <name type="scientific">uncultured Gemmatimonadota bacterium</name>
    <dbReference type="NCBI Taxonomy" id="203437"/>
    <lineage>
        <taxon>Bacteria</taxon>
        <taxon>Pseudomonadati</taxon>
        <taxon>Gemmatimonadota</taxon>
        <taxon>environmental samples</taxon>
    </lineage>
</organism>
<feature type="compositionally biased region" description="Basic and acidic residues" evidence="1">
    <location>
        <begin position="332"/>
        <end position="343"/>
    </location>
</feature>
<accession>A0A6J4M3S5</accession>
<evidence type="ECO:0000256" key="1">
    <source>
        <dbReference type="SAM" id="MobiDB-lite"/>
    </source>
</evidence>
<feature type="compositionally biased region" description="Basic residues" evidence="1">
    <location>
        <begin position="176"/>
        <end position="194"/>
    </location>
</feature>
<proteinExistence type="predicted"/>
<sequence length="431" mass="45883">ELDLDSDHPGRHSRHHPDDRELVPAQRGRGNHPDGELAERAHGHLPRPRQVVGGAPLHDGDDAVQQGHQRGPGHHGPDGRPGPDGDAAAHQGAGAGERHRVRGRDGHHDQDGREPLLLEARGRAAQHPDRPALQLRPAGHQPADARPALLGQDDAAPSRGDDGDGADGARAGAPRVARRGRGGGRRRPAGHHHPQGLLARAHGPGAGLQLAQHQGGAERGGRGAPPHVRRRGAGQRGHRERAAGAPGQGGAARGRARDQQQAARAGADARRQRRPDRPGRGGAPGSARQPAHRGAGGHADRPGPRRRRAHQDPGVRRRRGGGHPHPHGGRGHGGEHPQGERVHPARRRKLLPLPPDRDAPGHRAGDRGRAGQGAHGHHLQRRQRAGRHRQQHQRRDPDGARRAARGAQRPPCRRRRGAGGGRERADRGRGV</sequence>
<reference evidence="2" key="1">
    <citation type="submission" date="2020-02" db="EMBL/GenBank/DDBJ databases">
        <authorList>
            <person name="Meier V. D."/>
        </authorList>
    </citation>
    <scope>NUCLEOTIDE SEQUENCE</scope>
    <source>
        <strain evidence="2">AVDCRST_MAG68</strain>
    </source>
</reference>
<protein>
    <submittedName>
        <fullName evidence="2">Uncharacterized protein</fullName>
    </submittedName>
</protein>
<dbReference type="EMBL" id="CADCTW010000164">
    <property type="protein sequence ID" value="CAA9349158.1"/>
    <property type="molecule type" value="Genomic_DNA"/>
</dbReference>
<feature type="compositionally biased region" description="Basic residues" evidence="1">
    <location>
        <begin position="316"/>
        <end position="330"/>
    </location>
</feature>
<feature type="compositionally biased region" description="Basic and acidic residues" evidence="1">
    <location>
        <begin position="355"/>
        <end position="369"/>
    </location>
</feature>
<feature type="compositionally biased region" description="Basic residues" evidence="1">
    <location>
        <begin position="375"/>
        <end position="392"/>
    </location>
</feature>
<evidence type="ECO:0000313" key="2">
    <source>
        <dbReference type="EMBL" id="CAA9349158.1"/>
    </source>
</evidence>